<dbReference type="GO" id="GO:0005085">
    <property type="term" value="F:guanyl-nucleotide exchange factor activity"/>
    <property type="evidence" value="ECO:0007669"/>
    <property type="project" value="InterPro"/>
</dbReference>
<protein>
    <submittedName>
        <fullName evidence="2">Uncharacterized protein</fullName>
    </submittedName>
</protein>
<dbReference type="EMBL" id="KN838541">
    <property type="protein sequence ID" value="KIK08673.1"/>
    <property type="molecule type" value="Genomic_DNA"/>
</dbReference>
<organism evidence="2 3">
    <name type="scientific">Laccaria amethystina LaAM-08-1</name>
    <dbReference type="NCBI Taxonomy" id="1095629"/>
    <lineage>
        <taxon>Eukaryota</taxon>
        <taxon>Fungi</taxon>
        <taxon>Dikarya</taxon>
        <taxon>Basidiomycota</taxon>
        <taxon>Agaricomycotina</taxon>
        <taxon>Agaricomycetes</taxon>
        <taxon>Agaricomycetidae</taxon>
        <taxon>Agaricales</taxon>
        <taxon>Agaricineae</taxon>
        <taxon>Hydnangiaceae</taxon>
        <taxon>Laccaria</taxon>
    </lineage>
</organism>
<feature type="region of interest" description="Disordered" evidence="1">
    <location>
        <begin position="735"/>
        <end position="755"/>
    </location>
</feature>
<sequence length="842" mass="92089">MAPPHTYHDCTCRPLASTDIFPDRSLVLQIILRSASPSWSGSARNRNMESSVDLLPLESNLTHLAATIRDAESKLSWQDVETISQTLANNLRARDRFADHHTVLGKTQLPGTLTSLLSLSLHGSHTPIEPYINVSFELLRVAANLCMDHDENRGYLLEAGFPQIVLNILEGYADLIPSPPPLTPLTLSIPHLKVIRTAIGVLLNGIIGYDAIKFRLLSLEASLTILKLSSAIYPPTLWARSPTQIGNVSNGDLEESWILRSGISNWAWRTVSELKDVKDETLQAFTPDVLPWIIPSLLSFVPPNPPNENTTFAYNASLLSTLLHTDFEVLEESCTLIESLSLDVEDIRLALARGFCFPAEHLGVPCLSTMLEFIEYGDYPPLWKTTFTDPERKRKEKAFDICKAALIKSVVEVAGEERNGDVLWEESEETPGGEFVCKMVRWIKDYVEDIGRSAKNPASDSPDSHRDDMVICASLALGNLARREKISTALLSPPHSLAPVLASAYFLSSAADVKLKHGILGLLKHLAQSSTLSPTIHTSLGDAGIIRRITESDIWSEKANAMADIVQLNAIGVVKHMCNASGTVVSFTFMTFLISDLQVEHSFTLVLPPKDRTTDSVSGLSQIIALVSRSDSVPIKSEGTRVLVNVVKSLWSSEWNNDAVSEEKKRRRGEAIRAVLTPEYIFALASLIGRSGRYPILVNEGVVALTLICTHGEGGLLVLSAITAPLVPQNPLVVEPSSATSSDASSPLVATPPTRAHIPAPRHALDMLISVLRNVDNPVNYPIEVRMNTCSFFVQLAKHASGPGLESVEDLVRPTLEKIAENGEGKGEKLAPYAKRVLDSWA</sequence>
<dbReference type="InterPro" id="IPR016024">
    <property type="entry name" value="ARM-type_fold"/>
</dbReference>
<dbReference type="HOGENOM" id="CLU_007321_1_1_1"/>
<evidence type="ECO:0000313" key="3">
    <source>
        <dbReference type="Proteomes" id="UP000054477"/>
    </source>
</evidence>
<dbReference type="PANTHER" id="PTHR10957">
    <property type="entry name" value="RAP1 GTPASE-GDP DISSOCIATION STIMULATOR 1"/>
    <property type="match status" value="1"/>
</dbReference>
<dbReference type="InterPro" id="IPR011989">
    <property type="entry name" value="ARM-like"/>
</dbReference>
<evidence type="ECO:0000256" key="1">
    <source>
        <dbReference type="SAM" id="MobiDB-lite"/>
    </source>
</evidence>
<dbReference type="OrthoDB" id="26149at2759"/>
<reference evidence="2 3" key="1">
    <citation type="submission" date="2014-04" db="EMBL/GenBank/DDBJ databases">
        <authorList>
            <consortium name="DOE Joint Genome Institute"/>
            <person name="Kuo A."/>
            <person name="Kohler A."/>
            <person name="Nagy L.G."/>
            <person name="Floudas D."/>
            <person name="Copeland A."/>
            <person name="Barry K.W."/>
            <person name="Cichocki N."/>
            <person name="Veneault-Fourrey C."/>
            <person name="LaButti K."/>
            <person name="Lindquist E.A."/>
            <person name="Lipzen A."/>
            <person name="Lundell T."/>
            <person name="Morin E."/>
            <person name="Murat C."/>
            <person name="Sun H."/>
            <person name="Tunlid A."/>
            <person name="Henrissat B."/>
            <person name="Grigoriev I.V."/>
            <person name="Hibbett D.S."/>
            <person name="Martin F."/>
            <person name="Nordberg H.P."/>
            <person name="Cantor M.N."/>
            <person name="Hua S.X."/>
        </authorList>
    </citation>
    <scope>NUCLEOTIDE SEQUENCE [LARGE SCALE GENOMIC DNA]</scope>
    <source>
        <strain evidence="2 3">LaAM-08-1</strain>
    </source>
</reference>
<dbReference type="AlphaFoldDB" id="A0A0C9YKS0"/>
<proteinExistence type="predicted"/>
<accession>A0A0C9YKS0</accession>
<dbReference type="SUPFAM" id="SSF48371">
    <property type="entry name" value="ARM repeat"/>
    <property type="match status" value="1"/>
</dbReference>
<keyword evidence="3" id="KW-1185">Reference proteome</keyword>
<dbReference type="InterPro" id="IPR040144">
    <property type="entry name" value="RAP1GDS1"/>
</dbReference>
<feature type="compositionally biased region" description="Low complexity" evidence="1">
    <location>
        <begin position="737"/>
        <end position="746"/>
    </location>
</feature>
<dbReference type="STRING" id="1095629.A0A0C9YKS0"/>
<name>A0A0C9YKS0_9AGAR</name>
<evidence type="ECO:0000313" key="2">
    <source>
        <dbReference type="EMBL" id="KIK08673.1"/>
    </source>
</evidence>
<dbReference type="Proteomes" id="UP000054477">
    <property type="component" value="Unassembled WGS sequence"/>
</dbReference>
<dbReference type="Gene3D" id="1.25.10.10">
    <property type="entry name" value="Leucine-rich Repeat Variant"/>
    <property type="match status" value="1"/>
</dbReference>
<gene>
    <name evidence="2" type="ORF">K443DRAFT_1326</name>
</gene>
<reference evidence="3" key="2">
    <citation type="submission" date="2015-01" db="EMBL/GenBank/DDBJ databases">
        <title>Evolutionary Origins and Diversification of the Mycorrhizal Mutualists.</title>
        <authorList>
            <consortium name="DOE Joint Genome Institute"/>
            <consortium name="Mycorrhizal Genomics Consortium"/>
            <person name="Kohler A."/>
            <person name="Kuo A."/>
            <person name="Nagy L.G."/>
            <person name="Floudas D."/>
            <person name="Copeland A."/>
            <person name="Barry K.W."/>
            <person name="Cichocki N."/>
            <person name="Veneault-Fourrey C."/>
            <person name="LaButti K."/>
            <person name="Lindquist E.A."/>
            <person name="Lipzen A."/>
            <person name="Lundell T."/>
            <person name="Morin E."/>
            <person name="Murat C."/>
            <person name="Riley R."/>
            <person name="Ohm R."/>
            <person name="Sun H."/>
            <person name="Tunlid A."/>
            <person name="Henrissat B."/>
            <person name="Grigoriev I.V."/>
            <person name="Hibbett D.S."/>
            <person name="Martin F."/>
        </authorList>
    </citation>
    <scope>NUCLEOTIDE SEQUENCE [LARGE SCALE GENOMIC DNA]</scope>
    <source>
        <strain evidence="3">LaAM-08-1</strain>
    </source>
</reference>